<accession>A0A1E4RJN0</accession>
<dbReference type="PROSITE" id="PS50048">
    <property type="entry name" value="ZN2_CY6_FUNGAL_2"/>
    <property type="match status" value="1"/>
</dbReference>
<dbReference type="RefSeq" id="XP_020076488.1">
    <property type="nucleotide sequence ID" value="XM_020222976.1"/>
</dbReference>
<dbReference type="InterPro" id="IPR036864">
    <property type="entry name" value="Zn2-C6_fun-type_DNA-bd_sf"/>
</dbReference>
<feature type="domain" description="Zn(2)-C6 fungal-type" evidence="5">
    <location>
        <begin position="224"/>
        <end position="256"/>
    </location>
</feature>
<dbReference type="GeneID" id="30997525"/>
<organism evidence="6 7">
    <name type="scientific">Hyphopichia burtonii NRRL Y-1933</name>
    <dbReference type="NCBI Taxonomy" id="984485"/>
    <lineage>
        <taxon>Eukaryota</taxon>
        <taxon>Fungi</taxon>
        <taxon>Dikarya</taxon>
        <taxon>Ascomycota</taxon>
        <taxon>Saccharomycotina</taxon>
        <taxon>Pichiomycetes</taxon>
        <taxon>Debaryomycetaceae</taxon>
        <taxon>Hyphopichia</taxon>
    </lineage>
</organism>
<keyword evidence="2" id="KW-0805">Transcription regulation</keyword>
<dbReference type="Proteomes" id="UP000095085">
    <property type="component" value="Unassembled WGS sequence"/>
</dbReference>
<dbReference type="CDD" id="cd00067">
    <property type="entry name" value="GAL4"/>
    <property type="match status" value="1"/>
</dbReference>
<dbReference type="Gene3D" id="4.10.240.10">
    <property type="entry name" value="Zn(2)-C6 fungal-type DNA-binding domain"/>
    <property type="match status" value="2"/>
</dbReference>
<evidence type="ECO:0000313" key="7">
    <source>
        <dbReference type="Proteomes" id="UP000095085"/>
    </source>
</evidence>
<evidence type="ECO:0000313" key="6">
    <source>
        <dbReference type="EMBL" id="ODV67421.1"/>
    </source>
</evidence>
<dbReference type="AlphaFoldDB" id="A0A1E4RJN0"/>
<proteinExistence type="predicted"/>
<dbReference type="GO" id="GO:0000981">
    <property type="term" value="F:DNA-binding transcription factor activity, RNA polymerase II-specific"/>
    <property type="evidence" value="ECO:0007669"/>
    <property type="project" value="InterPro"/>
</dbReference>
<keyword evidence="3" id="KW-0804">Transcription</keyword>
<name>A0A1E4RJN0_9ASCO</name>
<reference evidence="7" key="1">
    <citation type="submission" date="2016-05" db="EMBL/GenBank/DDBJ databases">
        <title>Comparative genomics of biotechnologically important yeasts.</title>
        <authorList>
            <consortium name="DOE Joint Genome Institute"/>
            <person name="Riley R."/>
            <person name="Haridas S."/>
            <person name="Wolfe K.H."/>
            <person name="Lopes M.R."/>
            <person name="Hittinger C.T."/>
            <person name="Goker M."/>
            <person name="Salamov A."/>
            <person name="Wisecaver J."/>
            <person name="Long T.M."/>
            <person name="Aerts A.L."/>
            <person name="Barry K."/>
            <person name="Choi C."/>
            <person name="Clum A."/>
            <person name="Coughlan A.Y."/>
            <person name="Deshpande S."/>
            <person name="Douglass A.P."/>
            <person name="Hanson S.J."/>
            <person name="Klenk H.-P."/>
            <person name="Labutti K."/>
            <person name="Lapidus A."/>
            <person name="Lindquist E."/>
            <person name="Lipzen A."/>
            <person name="Meier-Kolthoff J.P."/>
            <person name="Ohm R.A."/>
            <person name="Otillar R.P."/>
            <person name="Pangilinan J."/>
            <person name="Peng Y."/>
            <person name="Rokas A."/>
            <person name="Rosa C.A."/>
            <person name="Scheuner C."/>
            <person name="Sibirny A.A."/>
            <person name="Slot J.C."/>
            <person name="Stielow J.B."/>
            <person name="Sun H."/>
            <person name="Kurtzman C.P."/>
            <person name="Blackwell M."/>
            <person name="Grigoriev I.V."/>
            <person name="Jeffries T.W."/>
        </authorList>
    </citation>
    <scope>NUCLEOTIDE SEQUENCE [LARGE SCALE GENOMIC DNA]</scope>
    <source>
        <strain evidence="7">NRRL Y-1933</strain>
    </source>
</reference>
<evidence type="ECO:0000256" key="1">
    <source>
        <dbReference type="ARBA" id="ARBA00022833"/>
    </source>
</evidence>
<evidence type="ECO:0000259" key="5">
    <source>
        <dbReference type="PROSITE" id="PS50048"/>
    </source>
</evidence>
<evidence type="ECO:0000256" key="3">
    <source>
        <dbReference type="ARBA" id="ARBA00023163"/>
    </source>
</evidence>
<dbReference type="PROSITE" id="PS00463">
    <property type="entry name" value="ZN2_CY6_FUNGAL_1"/>
    <property type="match status" value="1"/>
</dbReference>
<gene>
    <name evidence="6" type="ORF">HYPBUDRAFT_195468</name>
</gene>
<dbReference type="InterPro" id="IPR001138">
    <property type="entry name" value="Zn2Cys6_DnaBD"/>
</dbReference>
<evidence type="ECO:0000256" key="2">
    <source>
        <dbReference type="ARBA" id="ARBA00023015"/>
    </source>
</evidence>
<dbReference type="GO" id="GO:0008270">
    <property type="term" value="F:zinc ion binding"/>
    <property type="evidence" value="ECO:0007669"/>
    <property type="project" value="InterPro"/>
</dbReference>
<keyword evidence="7" id="KW-1185">Reference proteome</keyword>
<evidence type="ECO:0000256" key="4">
    <source>
        <dbReference type="ARBA" id="ARBA00023242"/>
    </source>
</evidence>
<dbReference type="SUPFAM" id="SSF57701">
    <property type="entry name" value="Zn2/Cys6 DNA-binding domain"/>
    <property type="match status" value="2"/>
</dbReference>
<dbReference type="PANTHER" id="PTHR31668">
    <property type="entry name" value="GLUCOSE TRANSPORT TRANSCRIPTION REGULATOR RGT1-RELATED-RELATED"/>
    <property type="match status" value="1"/>
</dbReference>
<keyword evidence="4" id="KW-0539">Nucleus</keyword>
<keyword evidence="1" id="KW-0862">Zinc</keyword>
<dbReference type="EMBL" id="KV454540">
    <property type="protein sequence ID" value="ODV67421.1"/>
    <property type="molecule type" value="Genomic_DNA"/>
</dbReference>
<sequence>MSDLLSYSIMNNGGEKLKPFNLLPLPLPLPLPLKTNNDITTNHPIILPPINKLTENKLTENNLNNHKNYSSLSPISSPNLSNVKLNVCTNKKRRQRLGPSCDSCRSRKVKCNAEITILSNDLNNIPIHLSLDQIDGLFNLKKLIKVNDFNLVISNDKLIKFKICESCENKHLNCCFSKGFTKEDILMNNKKTSDLVIKKKSIPIEGKIKKKPINISYDNTRKSSCGSCRKRKVKCVYNASIQMCEGCAKKGHDCLFDSK</sequence>
<dbReference type="OrthoDB" id="4036575at2759"/>
<dbReference type="InterPro" id="IPR050797">
    <property type="entry name" value="Carb_Metab_Trans_Reg"/>
</dbReference>
<protein>
    <recommendedName>
        <fullName evidence="5">Zn(2)-C6 fungal-type domain-containing protein</fullName>
    </recommendedName>
</protein>